<dbReference type="Gene3D" id="3.40.50.12780">
    <property type="entry name" value="N-terminal domain of ligase-like"/>
    <property type="match status" value="1"/>
</dbReference>
<dbReference type="Proteomes" id="UP001190465">
    <property type="component" value="Chromosome"/>
</dbReference>
<proteinExistence type="inferred from homology"/>
<dbReference type="InterPro" id="IPR028154">
    <property type="entry name" value="AMP-dep_Lig_C"/>
</dbReference>
<dbReference type="RefSeq" id="WP_308479367.1">
    <property type="nucleotide sequence ID" value="NZ_OY726397.1"/>
</dbReference>
<dbReference type="InterPro" id="IPR020845">
    <property type="entry name" value="AMP-binding_CS"/>
</dbReference>
<organism evidence="4 5">
    <name type="scientific">[Mycobacterium] burgundiense</name>
    <dbReference type="NCBI Taxonomy" id="3064286"/>
    <lineage>
        <taxon>Bacteria</taxon>
        <taxon>Bacillati</taxon>
        <taxon>Actinomycetota</taxon>
        <taxon>Actinomycetes</taxon>
        <taxon>Mycobacteriales</taxon>
        <taxon>Mycobacteriaceae</taxon>
        <taxon>Mycolicibacterium</taxon>
    </lineage>
</organism>
<dbReference type="PANTHER" id="PTHR22754:SF32">
    <property type="entry name" value="DISCO-INTERACTING PROTEIN 2"/>
    <property type="match status" value="1"/>
</dbReference>
<evidence type="ECO:0000259" key="2">
    <source>
        <dbReference type="Pfam" id="PF00501"/>
    </source>
</evidence>
<dbReference type="EMBL" id="OY726397">
    <property type="protein sequence ID" value="CAJ1509019.1"/>
    <property type="molecule type" value="Genomic_DNA"/>
</dbReference>
<feature type="domain" description="AMP-dependent synthetase/ligase" evidence="2">
    <location>
        <begin position="18"/>
        <end position="390"/>
    </location>
</feature>
<dbReference type="PROSITE" id="PS00455">
    <property type="entry name" value="AMP_BINDING"/>
    <property type="match status" value="1"/>
</dbReference>
<dbReference type="InterPro" id="IPR045851">
    <property type="entry name" value="AMP-bd_C_sf"/>
</dbReference>
<evidence type="ECO:0000259" key="3">
    <source>
        <dbReference type="Pfam" id="PF14535"/>
    </source>
</evidence>
<dbReference type="InterPro" id="IPR000873">
    <property type="entry name" value="AMP-dep_synth/lig_dom"/>
</dbReference>
<dbReference type="NCBIfam" id="NF004510">
    <property type="entry name" value="PRK05851.1"/>
    <property type="match status" value="1"/>
</dbReference>
<keyword evidence="5" id="KW-1185">Reference proteome</keyword>
<name>A0ABM9M2B4_9MYCO</name>
<dbReference type="PANTHER" id="PTHR22754">
    <property type="entry name" value="DISCO-INTERACTING PROTEIN 2 DIP2 -RELATED"/>
    <property type="match status" value="1"/>
</dbReference>
<dbReference type="Gene3D" id="3.30.300.30">
    <property type="match status" value="1"/>
</dbReference>
<reference evidence="4 5" key="1">
    <citation type="submission" date="2023-08" db="EMBL/GenBank/DDBJ databases">
        <authorList>
            <person name="Folkvardsen B D."/>
            <person name="Norman A."/>
        </authorList>
    </citation>
    <scope>NUCLEOTIDE SEQUENCE [LARGE SCALE GENOMIC DNA]</scope>
    <source>
        <strain evidence="4 5">Mu0053</strain>
    </source>
</reference>
<dbReference type="SUPFAM" id="SSF56801">
    <property type="entry name" value="Acetyl-CoA synthetase-like"/>
    <property type="match status" value="1"/>
</dbReference>
<comment type="similarity">
    <text evidence="1">Belongs to the ATP-dependent AMP-binding enzyme family.</text>
</comment>
<dbReference type="GO" id="GO:0008922">
    <property type="term" value="F:long-chain fatty acid [acyl-carrier-protein] ligase activity"/>
    <property type="evidence" value="ECO:0007669"/>
    <property type="project" value="UniProtKB-EC"/>
</dbReference>
<accession>A0ABM9M2B4</accession>
<sequence length="528" mass="56169">MSRLVEHMTSALTSSPHDVHVLGPDNESWTAHSWGEVHVRAENFAEAIHDHGPAEAVALIGEPSIELLSAIFGSWLAGASVALLPGPVRGADPAQWSQATLNRCRDIGVSSVYSHGARLADLQFSDARGHVHDVSALAHPRRSTTLRPASTERPAILQGTAGSTGTPKTARLSHEAVLANVSGITERVGMHRDRDCGLSWLPLYHDMGLIFLLTTAMSGLPAWQAPTSAFSAMPFRWLGWLDHSRATLTAAPNFAYNVLGKYARRLPDCDLSAVRFALNGGEPVDCAGMVRFASELGRFGFDGGALSPAYGMAESTCAVSITPPGDGLLVDEVRVDTAEGEKVQRHAILGNAVRGMEIRIEPVDFPVAEAAGRDAGEVQVRGESMMTGYLGDAPHDATSWFGTGDLGYFTDDGLVVCGRVKELIHIAGRNVFPSEIERIAGQVPGVREGSVVAVGSAEKSARPGLVIAAEFRGGDEEETRTTLVRKVASECGVVPAKVLFVEPGTLPRTSSGKLRRLEVQQTLVADRG</sequence>
<feature type="domain" description="AMP-dependent ligase C-terminal" evidence="3">
    <location>
        <begin position="428"/>
        <end position="517"/>
    </location>
</feature>
<keyword evidence="4" id="KW-0436">Ligase</keyword>
<evidence type="ECO:0000313" key="5">
    <source>
        <dbReference type="Proteomes" id="UP001190465"/>
    </source>
</evidence>
<protein>
    <submittedName>
        <fullName evidence="4">Long-chain-fatty acid--ACP ligase MbtM</fullName>
        <ecNumber evidence="4">6.2.1.20</ecNumber>
    </submittedName>
</protein>
<dbReference type="EC" id="6.2.1.20" evidence="4"/>
<gene>
    <name evidence="4" type="primary">mbtM</name>
    <name evidence="4" type="ORF">MU0053_004044</name>
</gene>
<dbReference type="Pfam" id="PF14535">
    <property type="entry name" value="AMP-binding_C_2"/>
    <property type="match status" value="1"/>
</dbReference>
<dbReference type="Pfam" id="PF00501">
    <property type="entry name" value="AMP-binding"/>
    <property type="match status" value="1"/>
</dbReference>
<evidence type="ECO:0000313" key="4">
    <source>
        <dbReference type="EMBL" id="CAJ1509019.1"/>
    </source>
</evidence>
<dbReference type="InterPro" id="IPR042099">
    <property type="entry name" value="ANL_N_sf"/>
</dbReference>
<evidence type="ECO:0000256" key="1">
    <source>
        <dbReference type="ARBA" id="ARBA00006432"/>
    </source>
</evidence>